<accession>A0A8U8BET6</accession>
<evidence type="ECO:0000313" key="2">
    <source>
        <dbReference type="Ensembl" id="ENSCPVP00000025039.1"/>
    </source>
</evidence>
<reference evidence="2" key="1">
    <citation type="submission" date="2020-02" db="EMBL/GenBank/DDBJ databases">
        <authorList>
            <person name="Enbody D E."/>
            <person name="Pettersson E M."/>
        </authorList>
    </citation>
    <scope>NUCLEOTIDE SEQUENCE [LARGE SCALE GENOMIC DNA]</scope>
</reference>
<dbReference type="SUPFAM" id="SSF51445">
    <property type="entry name" value="(Trans)glycosidases"/>
    <property type="match status" value="3"/>
</dbReference>
<comment type="similarity">
    <text evidence="1">Belongs to the glycosyl hydrolase 1 family.</text>
</comment>
<dbReference type="InterPro" id="IPR033132">
    <property type="entry name" value="GH_1_N_CS"/>
</dbReference>
<proteinExistence type="inferred from homology"/>
<reference evidence="2" key="2">
    <citation type="submission" date="2025-08" db="UniProtKB">
        <authorList>
            <consortium name="Ensembl"/>
        </authorList>
    </citation>
    <scope>IDENTIFICATION</scope>
</reference>
<dbReference type="Proteomes" id="UP000694382">
    <property type="component" value="Chromosome 7"/>
</dbReference>
<organism evidence="2 3">
    <name type="scientific">Geospiza parvula</name>
    <name type="common">Small tree-finch</name>
    <name type="synonym">Camarhynchus parvulus</name>
    <dbReference type="NCBI Taxonomy" id="87175"/>
    <lineage>
        <taxon>Eukaryota</taxon>
        <taxon>Metazoa</taxon>
        <taxon>Chordata</taxon>
        <taxon>Craniata</taxon>
        <taxon>Vertebrata</taxon>
        <taxon>Euteleostomi</taxon>
        <taxon>Archelosauria</taxon>
        <taxon>Archosauria</taxon>
        <taxon>Dinosauria</taxon>
        <taxon>Saurischia</taxon>
        <taxon>Theropoda</taxon>
        <taxon>Coelurosauria</taxon>
        <taxon>Aves</taxon>
        <taxon>Neognathae</taxon>
        <taxon>Neoaves</taxon>
        <taxon>Telluraves</taxon>
        <taxon>Australaves</taxon>
        <taxon>Passeriformes</taxon>
        <taxon>Thraupidae</taxon>
        <taxon>Camarhynchus</taxon>
    </lineage>
</organism>
<dbReference type="InterPro" id="IPR017853">
    <property type="entry name" value="GH"/>
</dbReference>
<dbReference type="AlphaFoldDB" id="A0A8U8BET6"/>
<dbReference type="Gene3D" id="3.20.20.80">
    <property type="entry name" value="Glycosidases"/>
    <property type="match status" value="3"/>
</dbReference>
<evidence type="ECO:0000313" key="3">
    <source>
        <dbReference type="Proteomes" id="UP000694382"/>
    </source>
</evidence>
<dbReference type="PANTHER" id="PTHR10353:SF38">
    <property type="entry name" value="LACTASE_PHLORIZIN HYDROLASE"/>
    <property type="match status" value="1"/>
</dbReference>
<dbReference type="GO" id="GO:0005975">
    <property type="term" value="P:carbohydrate metabolic process"/>
    <property type="evidence" value="ECO:0007669"/>
    <property type="project" value="InterPro"/>
</dbReference>
<dbReference type="InterPro" id="IPR001360">
    <property type="entry name" value="Glyco_hydro_1"/>
</dbReference>
<dbReference type="Ensembl" id="ENSCPVT00000027645.1">
    <property type="protein sequence ID" value="ENSCPVP00000025039.1"/>
    <property type="gene ID" value="ENSCPVG00000001995.2"/>
</dbReference>
<dbReference type="PROSITE" id="PS00653">
    <property type="entry name" value="GLYCOSYL_HYDROL_F1_2"/>
    <property type="match status" value="1"/>
</dbReference>
<keyword evidence="3" id="KW-1185">Reference proteome</keyword>
<evidence type="ECO:0000256" key="1">
    <source>
        <dbReference type="RuleBase" id="RU003690"/>
    </source>
</evidence>
<name>A0A8U8BET6_GEOPR</name>
<reference evidence="2" key="3">
    <citation type="submission" date="2025-09" db="UniProtKB">
        <authorList>
            <consortium name="Ensembl"/>
        </authorList>
    </citation>
    <scope>IDENTIFICATION</scope>
</reference>
<dbReference type="GO" id="GO:0008422">
    <property type="term" value="F:beta-glucosidase activity"/>
    <property type="evidence" value="ECO:0007669"/>
    <property type="project" value="TreeGrafter"/>
</dbReference>
<dbReference type="Pfam" id="PF00232">
    <property type="entry name" value="Glyco_hydro_1"/>
    <property type="match status" value="2"/>
</dbReference>
<protein>
    <submittedName>
        <fullName evidence="2">Uncharacterized protein</fullName>
    </submittedName>
</protein>
<sequence length="208" mass="24290">MDNFEWVDGYGPRFGLHQIDFDNPNRPRTPKRSAVYYAEIIRNNGIPLPKEDEFLYEEFPENFLWSVATAAYQIEGGWRADGKGLSIWDKYAHTPLRIGKDATGDVACDSYHRIEEDVEMLKSLKVSHYRFSISWSRVLPDGTTRYINEKGLNYYERLIDWAAGYEEKFGLYHVNFSDPALPRRPKASAKYYSQIINCNEHLNTCLRM</sequence>
<dbReference type="PANTHER" id="PTHR10353">
    <property type="entry name" value="GLYCOSYL HYDROLASE"/>
    <property type="match status" value="1"/>
</dbReference>